<sequence length="111" mass="12433">MLGMLCTPALGADARFPTGRWAGKPSWCNNRPGETDALPQIFTRTSIEGYENTCRITRIKGNNPFDVSLACTGEGMTSKERTRYTINGNTMLVQDLTDSRTRPYTLHRCRT</sequence>
<reference evidence="1 2" key="1">
    <citation type="submission" date="2015-03" db="EMBL/GenBank/DDBJ databases">
        <title>Genome sequencing of Methylobacterium variabile DSM 16961.</title>
        <authorList>
            <person name="Chaudhry V."/>
            <person name="Patil P.B."/>
        </authorList>
    </citation>
    <scope>NUCLEOTIDE SEQUENCE [LARGE SCALE GENOMIC DNA]</scope>
    <source>
        <strain evidence="1 2">DSM 16961</strain>
    </source>
</reference>
<keyword evidence="2" id="KW-1185">Reference proteome</keyword>
<protein>
    <recommendedName>
        <fullName evidence="3">DUF3617 family protein</fullName>
    </recommendedName>
</protein>
<evidence type="ECO:0000313" key="1">
    <source>
        <dbReference type="EMBL" id="KMO34397.1"/>
    </source>
</evidence>
<name>A0A0J6SL89_9HYPH</name>
<accession>A0A0J6SL89</accession>
<comment type="caution">
    <text evidence="1">The sequence shown here is derived from an EMBL/GenBank/DDBJ whole genome shotgun (WGS) entry which is preliminary data.</text>
</comment>
<proteinExistence type="predicted"/>
<dbReference type="Proteomes" id="UP000035955">
    <property type="component" value="Unassembled WGS sequence"/>
</dbReference>
<organism evidence="1 2">
    <name type="scientific">Methylobacterium variabile</name>
    <dbReference type="NCBI Taxonomy" id="298794"/>
    <lineage>
        <taxon>Bacteria</taxon>
        <taxon>Pseudomonadati</taxon>
        <taxon>Pseudomonadota</taxon>
        <taxon>Alphaproteobacteria</taxon>
        <taxon>Hyphomicrobiales</taxon>
        <taxon>Methylobacteriaceae</taxon>
        <taxon>Methylobacterium</taxon>
    </lineage>
</organism>
<dbReference type="EMBL" id="LABY01000135">
    <property type="protein sequence ID" value="KMO34397.1"/>
    <property type="molecule type" value="Genomic_DNA"/>
</dbReference>
<gene>
    <name evidence="1" type="ORF">VQ02_19175</name>
</gene>
<dbReference type="PATRIC" id="fig|298794.3.peg.1128"/>
<dbReference type="AlphaFoldDB" id="A0A0J6SL89"/>
<evidence type="ECO:0008006" key="3">
    <source>
        <dbReference type="Google" id="ProtNLM"/>
    </source>
</evidence>
<evidence type="ECO:0000313" key="2">
    <source>
        <dbReference type="Proteomes" id="UP000035955"/>
    </source>
</evidence>